<dbReference type="PANTHER" id="PTHR44329">
    <property type="entry name" value="SERINE/THREONINE-PROTEIN KINASE TNNI3K-RELATED"/>
    <property type="match status" value="1"/>
</dbReference>
<dbReference type="AlphaFoldDB" id="A0AAV1CQF8"/>
<dbReference type="InterPro" id="IPR001245">
    <property type="entry name" value="Ser-Thr/Tyr_kinase_cat_dom"/>
</dbReference>
<dbReference type="SUPFAM" id="SSF56112">
    <property type="entry name" value="Protein kinase-like (PK-like)"/>
    <property type="match status" value="1"/>
</dbReference>
<dbReference type="PANTHER" id="PTHR44329:SF160">
    <property type="entry name" value="OS05G0577700 PROTEIN"/>
    <property type="match status" value="1"/>
</dbReference>
<dbReference type="Pfam" id="PF07714">
    <property type="entry name" value="PK_Tyr_Ser-Thr"/>
    <property type="match status" value="1"/>
</dbReference>
<name>A0AAV1CQF8_OLDCO</name>
<evidence type="ECO:0000259" key="1">
    <source>
        <dbReference type="PROSITE" id="PS50011"/>
    </source>
</evidence>
<dbReference type="PROSITE" id="PS00108">
    <property type="entry name" value="PROTEIN_KINASE_ST"/>
    <property type="match status" value="1"/>
</dbReference>
<protein>
    <submittedName>
        <fullName evidence="2">OLC1v1034092C1</fullName>
    </submittedName>
</protein>
<dbReference type="Gene3D" id="1.10.510.10">
    <property type="entry name" value="Transferase(Phosphotransferase) domain 1"/>
    <property type="match status" value="1"/>
</dbReference>
<accession>A0AAV1CQF8</accession>
<gene>
    <name evidence="2" type="ORF">OLC1_LOCUS8058</name>
</gene>
<dbReference type="InterPro" id="IPR008271">
    <property type="entry name" value="Ser/Thr_kinase_AS"/>
</dbReference>
<dbReference type="InterPro" id="IPR011009">
    <property type="entry name" value="Kinase-like_dom_sf"/>
</dbReference>
<reference evidence="2" key="1">
    <citation type="submission" date="2023-03" db="EMBL/GenBank/DDBJ databases">
        <authorList>
            <person name="Julca I."/>
        </authorList>
    </citation>
    <scope>NUCLEOTIDE SEQUENCE</scope>
</reference>
<dbReference type="PROSITE" id="PS50011">
    <property type="entry name" value="PROTEIN_KINASE_DOM"/>
    <property type="match status" value="1"/>
</dbReference>
<keyword evidence="3" id="KW-1185">Reference proteome</keyword>
<dbReference type="PIRSF" id="PIRSF000654">
    <property type="entry name" value="Integrin-linked_kinase"/>
    <property type="match status" value="1"/>
</dbReference>
<dbReference type="InterPro" id="IPR051681">
    <property type="entry name" value="Ser/Thr_Kinases-Pseudokinases"/>
</dbReference>
<dbReference type="EMBL" id="OX459120">
    <property type="protein sequence ID" value="CAI9097621.1"/>
    <property type="molecule type" value="Genomic_DNA"/>
</dbReference>
<proteinExistence type="predicted"/>
<evidence type="ECO:0000313" key="3">
    <source>
        <dbReference type="Proteomes" id="UP001161247"/>
    </source>
</evidence>
<sequence length="283" mass="31884">MEGDQDLWKDFKPETLKWGKRIASGGYGDVFAGAYDGKKVAIKVMMGSAFEEAFQREVSTWIQLGDHPNVAVFIGATKDIKPPKQPKNCYCIVSEFLPGGTLAAYITKHKKMALPRKLQLALDAARGVSHLHSKNILHRDVKLENLLLDGEGRVKILDFGISRIEDVDMSVNVGSRGYKAPEVMFHGSYDCRCDVFSFGICLWEIYYQKRAQLNLSTTPRIGDDCPEDLANLMRRCWRDCKERPKMAEVAKDLEDMLSKTEDDMGSQTNNQVGGCCFGFLIRR</sequence>
<dbReference type="SMART" id="SM00220">
    <property type="entry name" value="S_TKc"/>
    <property type="match status" value="1"/>
</dbReference>
<dbReference type="InterPro" id="IPR000719">
    <property type="entry name" value="Prot_kinase_dom"/>
</dbReference>
<organism evidence="2 3">
    <name type="scientific">Oldenlandia corymbosa var. corymbosa</name>
    <dbReference type="NCBI Taxonomy" id="529605"/>
    <lineage>
        <taxon>Eukaryota</taxon>
        <taxon>Viridiplantae</taxon>
        <taxon>Streptophyta</taxon>
        <taxon>Embryophyta</taxon>
        <taxon>Tracheophyta</taxon>
        <taxon>Spermatophyta</taxon>
        <taxon>Magnoliopsida</taxon>
        <taxon>eudicotyledons</taxon>
        <taxon>Gunneridae</taxon>
        <taxon>Pentapetalae</taxon>
        <taxon>asterids</taxon>
        <taxon>lamiids</taxon>
        <taxon>Gentianales</taxon>
        <taxon>Rubiaceae</taxon>
        <taxon>Rubioideae</taxon>
        <taxon>Spermacoceae</taxon>
        <taxon>Hedyotis-Oldenlandia complex</taxon>
        <taxon>Oldenlandia</taxon>
    </lineage>
</organism>
<dbReference type="GO" id="GO:0004674">
    <property type="term" value="F:protein serine/threonine kinase activity"/>
    <property type="evidence" value="ECO:0007669"/>
    <property type="project" value="TreeGrafter"/>
</dbReference>
<evidence type="ECO:0000313" key="2">
    <source>
        <dbReference type="EMBL" id="CAI9097621.1"/>
    </source>
</evidence>
<dbReference type="GO" id="GO:0005524">
    <property type="term" value="F:ATP binding"/>
    <property type="evidence" value="ECO:0007669"/>
    <property type="project" value="InterPro"/>
</dbReference>
<dbReference type="Proteomes" id="UP001161247">
    <property type="component" value="Chromosome 3"/>
</dbReference>
<feature type="domain" description="Protein kinase" evidence="1">
    <location>
        <begin position="16"/>
        <end position="257"/>
    </location>
</feature>
<dbReference type="GO" id="GO:0005886">
    <property type="term" value="C:plasma membrane"/>
    <property type="evidence" value="ECO:0007669"/>
    <property type="project" value="TreeGrafter"/>
</dbReference>